<dbReference type="RefSeq" id="WP_136558332.1">
    <property type="nucleotide sequence ID" value="NZ_STGT01000003.1"/>
</dbReference>
<keyword evidence="7" id="KW-1185">Reference proteome</keyword>
<accession>A0ABY2QTM3</accession>
<evidence type="ECO:0000256" key="4">
    <source>
        <dbReference type="ARBA" id="ARBA00023239"/>
    </source>
</evidence>
<dbReference type="PANTHER" id="PTHR33337">
    <property type="entry name" value="GFA DOMAIN-CONTAINING PROTEIN"/>
    <property type="match status" value="1"/>
</dbReference>
<evidence type="ECO:0000256" key="2">
    <source>
        <dbReference type="ARBA" id="ARBA00022723"/>
    </source>
</evidence>
<dbReference type="SUPFAM" id="SSF51316">
    <property type="entry name" value="Mss4-like"/>
    <property type="match status" value="1"/>
</dbReference>
<dbReference type="PROSITE" id="PS51891">
    <property type="entry name" value="CENP_V_GFA"/>
    <property type="match status" value="1"/>
</dbReference>
<reference evidence="6 7" key="1">
    <citation type="submission" date="2019-04" db="EMBL/GenBank/DDBJ databases">
        <title>Genome sequence of strain 7209-2.</title>
        <authorList>
            <person name="Gao J."/>
            <person name="Sun J."/>
        </authorList>
    </citation>
    <scope>NUCLEOTIDE SEQUENCE [LARGE SCALE GENOMIC DNA]</scope>
    <source>
        <strain evidence="6 7">7209-2</strain>
    </source>
</reference>
<dbReference type="Proteomes" id="UP000309667">
    <property type="component" value="Unassembled WGS sequence"/>
</dbReference>
<dbReference type="EMBL" id="STGT01000003">
    <property type="protein sequence ID" value="THV13622.1"/>
    <property type="molecule type" value="Genomic_DNA"/>
</dbReference>
<comment type="similarity">
    <text evidence="1">Belongs to the Gfa family.</text>
</comment>
<keyword evidence="3" id="KW-0862">Zinc</keyword>
<comment type="caution">
    <text evidence="6">The sequence shown here is derived from an EMBL/GenBank/DDBJ whole genome shotgun (WGS) entry which is preliminary data.</text>
</comment>
<name>A0ABY2QTM3_9HYPH</name>
<dbReference type="Gene3D" id="3.90.1590.10">
    <property type="entry name" value="glutathione-dependent formaldehyde- activating enzyme (gfa)"/>
    <property type="match status" value="1"/>
</dbReference>
<evidence type="ECO:0000256" key="1">
    <source>
        <dbReference type="ARBA" id="ARBA00005495"/>
    </source>
</evidence>
<evidence type="ECO:0000313" key="7">
    <source>
        <dbReference type="Proteomes" id="UP000309667"/>
    </source>
</evidence>
<gene>
    <name evidence="6" type="ORF">E9677_11940</name>
</gene>
<dbReference type="Pfam" id="PF04828">
    <property type="entry name" value="GFA"/>
    <property type="match status" value="1"/>
</dbReference>
<evidence type="ECO:0000259" key="5">
    <source>
        <dbReference type="PROSITE" id="PS51891"/>
    </source>
</evidence>
<dbReference type="InterPro" id="IPR011057">
    <property type="entry name" value="Mss4-like_sf"/>
</dbReference>
<keyword evidence="2" id="KW-0479">Metal-binding</keyword>
<protein>
    <submittedName>
        <fullName evidence="6">GFA family protein</fullName>
    </submittedName>
</protein>
<organism evidence="6 7">
    <name type="scientific">Rhizobium rhizophilum</name>
    <dbReference type="NCBI Taxonomy" id="1850373"/>
    <lineage>
        <taxon>Bacteria</taxon>
        <taxon>Pseudomonadati</taxon>
        <taxon>Pseudomonadota</taxon>
        <taxon>Alphaproteobacteria</taxon>
        <taxon>Hyphomicrobiales</taxon>
        <taxon>Rhizobiaceae</taxon>
        <taxon>Rhizobium/Agrobacterium group</taxon>
        <taxon>Rhizobium</taxon>
    </lineage>
</organism>
<proteinExistence type="inferred from homology"/>
<dbReference type="PANTHER" id="PTHR33337:SF40">
    <property type="entry name" value="CENP-V_GFA DOMAIN-CONTAINING PROTEIN-RELATED"/>
    <property type="match status" value="1"/>
</dbReference>
<sequence length="139" mass="15490">MPDMHNGKPRVLSGHCFCGGVRFRTSGFVRTSGHCHCESCRRATSSPVTTFFTVPREGTDLAGESLRYYASSPGVRRGFCGNCGSPMSFETERRPDDIDLYVASLDEGLSVPIREHWHWDERVDWLHVADDLPKSKGGV</sequence>
<evidence type="ECO:0000313" key="6">
    <source>
        <dbReference type="EMBL" id="THV13622.1"/>
    </source>
</evidence>
<feature type="domain" description="CENP-V/GFA" evidence="5">
    <location>
        <begin position="12"/>
        <end position="120"/>
    </location>
</feature>
<dbReference type="InterPro" id="IPR006913">
    <property type="entry name" value="CENP-V/GFA"/>
</dbReference>
<keyword evidence="4" id="KW-0456">Lyase</keyword>
<evidence type="ECO:0000256" key="3">
    <source>
        <dbReference type="ARBA" id="ARBA00022833"/>
    </source>
</evidence>